<reference evidence="1" key="1">
    <citation type="submission" date="2021-03" db="EMBL/GenBank/DDBJ databases">
        <title>Antimicrobial resistance genes in bacteria isolated from Japanese honey, and their potential for conferring macrolide and lincosamide resistance in the American foulbrood pathogen Paenibacillus larvae.</title>
        <authorList>
            <person name="Okamoto M."/>
            <person name="Kumagai M."/>
            <person name="Kanamori H."/>
            <person name="Takamatsu D."/>
        </authorList>
    </citation>
    <scope>NUCLEOTIDE SEQUENCE</scope>
    <source>
        <strain evidence="1">J40TS1</strain>
    </source>
</reference>
<dbReference type="EMBL" id="BOSE01000002">
    <property type="protein sequence ID" value="GIP16111.1"/>
    <property type="molecule type" value="Genomic_DNA"/>
</dbReference>
<evidence type="ECO:0000313" key="1">
    <source>
        <dbReference type="EMBL" id="GIP16111.1"/>
    </source>
</evidence>
<organism evidence="1 2">
    <name type="scientific">Paenibacillus montaniterrae</name>
    <dbReference type="NCBI Taxonomy" id="429341"/>
    <lineage>
        <taxon>Bacteria</taxon>
        <taxon>Bacillati</taxon>
        <taxon>Bacillota</taxon>
        <taxon>Bacilli</taxon>
        <taxon>Bacillales</taxon>
        <taxon>Paenibacillaceae</taxon>
        <taxon>Paenibacillus</taxon>
    </lineage>
</organism>
<dbReference type="AlphaFoldDB" id="A0A919YPV3"/>
<name>A0A919YPV3_9BACL</name>
<dbReference type="Pfam" id="PF13376">
    <property type="entry name" value="OmdA"/>
    <property type="match status" value="1"/>
</dbReference>
<accession>A0A919YPV3</accession>
<gene>
    <name evidence="1" type="ORF">J40TS1_17530</name>
</gene>
<comment type="caution">
    <text evidence="1">The sequence shown here is derived from an EMBL/GenBank/DDBJ whole genome shotgun (WGS) entry which is preliminary data.</text>
</comment>
<protein>
    <recommendedName>
        <fullName evidence="3">YdeI/OmpD-associated family protein</fullName>
    </recommendedName>
</protein>
<evidence type="ECO:0000313" key="2">
    <source>
        <dbReference type="Proteomes" id="UP000683139"/>
    </source>
</evidence>
<dbReference type="RefSeq" id="WP_213514345.1">
    <property type="nucleotide sequence ID" value="NZ_BOSE01000002.1"/>
</dbReference>
<sequence length="225" mass="25665">MSKTIVEKLNLPKYKKVTVLNKPEGEDSLAELVEFDTELASDKYDLIFAYTLDMESLQAVVKQVLDKDCLDKSGYLYAAYPKKGNKVYPTYIHRDSLFAGLGADEDGYIGDSSLKFARMVGMNDVFTVVGFKPEARKPNKTASKSKPSQRVDDYEAMIPEIEKDLQAAPEQLAFYKTLTPGYQKDWARYVYSAVQESTRAKRRVEMIKVLGEGYKSMELYRQNKR</sequence>
<keyword evidence="2" id="KW-1185">Reference proteome</keyword>
<proteinExistence type="predicted"/>
<evidence type="ECO:0008006" key="3">
    <source>
        <dbReference type="Google" id="ProtNLM"/>
    </source>
</evidence>
<dbReference type="Proteomes" id="UP000683139">
    <property type="component" value="Unassembled WGS sequence"/>
</dbReference>